<sequence>MDAAREHNHADATSNALGADDNDLILNNVVPLERQRAEAPAPQDAPSAKPAETKPSEVKRSEQAPAPTTQVPTAPAAPAKKRSKARIIFPSLIAIALVAGGWYGYEWWTNGRFMVDTDDAYVQADVSTLGIKVAGYIKTVPVQNGDAVKAGDVIATLDDTDYRTALDSAKAKRATQTATITRIDQQITAQQAAIDTTKAGVESARAGIQSANANVDSAKAEIVRANAAFDRANSLANQNFGSKATLDQTTADRDRANASLASAKAGVTNAQAALTSAQSAVTAATANLAVIQAQKAEAEQTAKELDVDVAKAQNDLDATVVRAPTDGIVGNRAAQPGQYVAPGSRLIALVPLKSIYIAANFKETQLGPLVPGQKVEVAVDSMDGQTFEGTVGKFSPASGSVFSLLPPENATGNFTKITQRVPVRIEVPADIALSGKLLPGLSVVVNVDSRTGPKG</sequence>
<evidence type="ECO:0000256" key="3">
    <source>
        <dbReference type="SAM" id="Phobius"/>
    </source>
</evidence>
<feature type="compositionally biased region" description="Basic and acidic residues" evidence="2">
    <location>
        <begin position="1"/>
        <end position="10"/>
    </location>
</feature>
<dbReference type="EMBL" id="BSPC01000064">
    <property type="protein sequence ID" value="GLS22659.1"/>
    <property type="molecule type" value="Genomic_DNA"/>
</dbReference>
<keyword evidence="3" id="KW-1133">Transmembrane helix</keyword>
<feature type="region of interest" description="Disordered" evidence="2">
    <location>
        <begin position="28"/>
        <end position="80"/>
    </location>
</feature>
<dbReference type="RefSeq" id="WP_284315621.1">
    <property type="nucleotide sequence ID" value="NZ_BSPC01000064.1"/>
</dbReference>
<keyword evidence="3" id="KW-0812">Transmembrane</keyword>
<feature type="compositionally biased region" description="Low complexity" evidence="2">
    <location>
        <begin position="63"/>
        <end position="78"/>
    </location>
</feature>
<feature type="compositionally biased region" description="Basic and acidic residues" evidence="2">
    <location>
        <begin position="51"/>
        <end position="62"/>
    </location>
</feature>
<keyword evidence="5" id="KW-1185">Reference proteome</keyword>
<feature type="coiled-coil region" evidence="1">
    <location>
        <begin position="201"/>
        <end position="228"/>
    </location>
</feature>
<keyword evidence="1" id="KW-0175">Coiled coil</keyword>
<evidence type="ECO:0000313" key="4">
    <source>
        <dbReference type="EMBL" id="GLS22659.1"/>
    </source>
</evidence>
<dbReference type="Gene3D" id="2.40.30.170">
    <property type="match status" value="1"/>
</dbReference>
<dbReference type="PANTHER" id="PTHR30386">
    <property type="entry name" value="MEMBRANE FUSION SUBUNIT OF EMRAB-TOLC MULTIDRUG EFFLUX PUMP"/>
    <property type="match status" value="1"/>
</dbReference>
<protein>
    <submittedName>
        <fullName evidence="4">Hemolysin D</fullName>
    </submittedName>
</protein>
<dbReference type="Proteomes" id="UP001156882">
    <property type="component" value="Unassembled WGS sequence"/>
</dbReference>
<keyword evidence="3" id="KW-0472">Membrane</keyword>
<evidence type="ECO:0000256" key="2">
    <source>
        <dbReference type="SAM" id="MobiDB-lite"/>
    </source>
</evidence>
<gene>
    <name evidence="4" type="ORF">GCM10007874_56790</name>
</gene>
<feature type="region of interest" description="Disordered" evidence="2">
    <location>
        <begin position="1"/>
        <end position="20"/>
    </location>
</feature>
<dbReference type="PANTHER" id="PTHR30386:SF24">
    <property type="entry name" value="MULTIDRUG RESISTANCE EFFLUX PUMP"/>
    <property type="match status" value="1"/>
</dbReference>
<evidence type="ECO:0000313" key="5">
    <source>
        <dbReference type="Proteomes" id="UP001156882"/>
    </source>
</evidence>
<proteinExistence type="predicted"/>
<name>A0ABQ6CR66_9HYPH</name>
<dbReference type="PRINTS" id="PR01490">
    <property type="entry name" value="RTXTOXIND"/>
</dbReference>
<dbReference type="Gene3D" id="2.40.50.100">
    <property type="match status" value="1"/>
</dbReference>
<evidence type="ECO:0000256" key="1">
    <source>
        <dbReference type="SAM" id="Coils"/>
    </source>
</evidence>
<organism evidence="4 5">
    <name type="scientific">Labrys miyagiensis</name>
    <dbReference type="NCBI Taxonomy" id="346912"/>
    <lineage>
        <taxon>Bacteria</taxon>
        <taxon>Pseudomonadati</taxon>
        <taxon>Pseudomonadota</taxon>
        <taxon>Alphaproteobacteria</taxon>
        <taxon>Hyphomicrobiales</taxon>
        <taxon>Xanthobacteraceae</taxon>
        <taxon>Labrys</taxon>
    </lineage>
</organism>
<feature type="transmembrane region" description="Helical" evidence="3">
    <location>
        <begin position="87"/>
        <end position="105"/>
    </location>
</feature>
<dbReference type="InterPro" id="IPR050739">
    <property type="entry name" value="MFP"/>
</dbReference>
<feature type="coiled-coil region" evidence="1">
    <location>
        <begin position="281"/>
        <end position="315"/>
    </location>
</feature>
<comment type="caution">
    <text evidence="4">The sequence shown here is derived from an EMBL/GenBank/DDBJ whole genome shotgun (WGS) entry which is preliminary data.</text>
</comment>
<accession>A0ABQ6CR66</accession>
<reference evidence="5" key="1">
    <citation type="journal article" date="2019" name="Int. J. Syst. Evol. Microbiol.">
        <title>The Global Catalogue of Microorganisms (GCM) 10K type strain sequencing project: providing services to taxonomists for standard genome sequencing and annotation.</title>
        <authorList>
            <consortium name="The Broad Institute Genomics Platform"/>
            <consortium name="The Broad Institute Genome Sequencing Center for Infectious Disease"/>
            <person name="Wu L."/>
            <person name="Ma J."/>
        </authorList>
    </citation>
    <scope>NUCLEOTIDE SEQUENCE [LARGE SCALE GENOMIC DNA]</scope>
    <source>
        <strain evidence="5">NBRC 101365</strain>
    </source>
</reference>
<dbReference type="SUPFAM" id="SSF111369">
    <property type="entry name" value="HlyD-like secretion proteins"/>
    <property type="match status" value="3"/>
</dbReference>
<dbReference type="Gene3D" id="1.10.287.470">
    <property type="entry name" value="Helix hairpin bin"/>
    <property type="match status" value="1"/>
</dbReference>